<dbReference type="InterPro" id="IPR011010">
    <property type="entry name" value="DNA_brk_join_enz"/>
</dbReference>
<comment type="catalytic activity">
    <reaction evidence="1">
        <text>ATP-independent breakage of single-stranded DNA, followed by passage and rejoining.</text>
        <dbReference type="EC" id="5.6.2.1"/>
    </reaction>
</comment>
<dbReference type="PROSITE" id="PS52038">
    <property type="entry name" value="TOPO_IB_2"/>
    <property type="match status" value="1"/>
</dbReference>
<dbReference type="SUPFAM" id="SSF56349">
    <property type="entry name" value="DNA breaking-rejoining enzymes"/>
    <property type="match status" value="1"/>
</dbReference>
<keyword evidence="10" id="KW-1185">Reference proteome</keyword>
<dbReference type="InterPro" id="IPR049331">
    <property type="entry name" value="Top1B_N_bact"/>
</dbReference>
<comment type="similarity">
    <text evidence="2">Belongs to the type IB topoisomerase family.</text>
</comment>
<dbReference type="Pfam" id="PF21338">
    <property type="entry name" value="Top1B_N_bact"/>
    <property type="match status" value="1"/>
</dbReference>
<dbReference type="InterPro" id="IPR014711">
    <property type="entry name" value="TopoI_cat_a-hlx-sub_euk"/>
</dbReference>
<organism evidence="9 10">
    <name type="scientific">Tahibacter aquaticus</name>
    <dbReference type="NCBI Taxonomy" id="520092"/>
    <lineage>
        <taxon>Bacteria</taxon>
        <taxon>Pseudomonadati</taxon>
        <taxon>Pseudomonadota</taxon>
        <taxon>Gammaproteobacteria</taxon>
        <taxon>Lysobacterales</taxon>
        <taxon>Rhodanobacteraceae</taxon>
        <taxon>Tahibacter</taxon>
    </lineage>
</organism>
<feature type="domain" description="DNA topoisomerase I catalytic core eukaryotic-type" evidence="7">
    <location>
        <begin position="89"/>
        <end position="288"/>
    </location>
</feature>
<keyword evidence="6 9" id="KW-0413">Isomerase</keyword>
<feature type="domain" description="DNA topoisomerase IB N-terminal" evidence="8">
    <location>
        <begin position="29"/>
        <end position="77"/>
    </location>
</feature>
<gene>
    <name evidence="9" type="ORF">DFR29_106248</name>
</gene>
<evidence type="ECO:0000256" key="2">
    <source>
        <dbReference type="ARBA" id="ARBA00006645"/>
    </source>
</evidence>
<evidence type="ECO:0000259" key="8">
    <source>
        <dbReference type="Pfam" id="PF21338"/>
    </source>
</evidence>
<accession>A0A4R6YYL1</accession>
<dbReference type="GO" id="GO:0006265">
    <property type="term" value="P:DNA topological change"/>
    <property type="evidence" value="ECO:0007669"/>
    <property type="project" value="InterPro"/>
</dbReference>
<name>A0A4R6YYL1_9GAMM</name>
<evidence type="ECO:0000256" key="4">
    <source>
        <dbReference type="ARBA" id="ARBA00023029"/>
    </source>
</evidence>
<dbReference type="Proteomes" id="UP000295293">
    <property type="component" value="Unassembled WGS sequence"/>
</dbReference>
<dbReference type="PRINTS" id="PR00416">
    <property type="entry name" value="EUTPISMRASEI"/>
</dbReference>
<evidence type="ECO:0000256" key="5">
    <source>
        <dbReference type="ARBA" id="ARBA00023125"/>
    </source>
</evidence>
<evidence type="ECO:0000256" key="6">
    <source>
        <dbReference type="ARBA" id="ARBA00023235"/>
    </source>
</evidence>
<sequence length="342" mass="38792">MTDKTARKAGLVYVSDSEPGWQRRRRGSRFDYVDRRGRRIVNPRELARIRALAIPPAYEDVWICPHRRGHIQATARDARGRKQYRYHADWRARRDEVKFQRSLDFAARLPALRRRVAQDLRERGAVRERVLAAVVRLLDRARLRVGNESYARDNGSYGASTLRTRHVRVRGDRIRLAFRGKSKQAQVLDFEDAALARLIRRCQDLPGQHLFQYLDAGRRKRVSSGDVNAYIRAVMGEDYTAKDFRTWSASVRVAEALFAGDGPVNAAVLQQAVVAAAADLGNTPAVCRRMYVHPALLAATDPALHTLGRKAQARLQRAHAGLSRSERVLLSYLKAVRRRGGA</sequence>
<protein>
    <recommendedName>
        <fullName evidence="3">DNA topoisomerase</fullName>
        <ecNumber evidence="3">5.6.2.1</ecNumber>
    </recommendedName>
</protein>
<dbReference type="OrthoDB" id="9778962at2"/>
<dbReference type="Gene3D" id="3.90.15.10">
    <property type="entry name" value="Topoisomerase I, Chain A, domain 3"/>
    <property type="match status" value="1"/>
</dbReference>
<dbReference type="EC" id="5.6.2.1" evidence="3"/>
<dbReference type="Gene3D" id="3.30.66.10">
    <property type="entry name" value="DNA topoisomerase I domain"/>
    <property type="match status" value="1"/>
</dbReference>
<evidence type="ECO:0000313" key="10">
    <source>
        <dbReference type="Proteomes" id="UP000295293"/>
    </source>
</evidence>
<evidence type="ECO:0000256" key="1">
    <source>
        <dbReference type="ARBA" id="ARBA00000213"/>
    </source>
</evidence>
<comment type="caution">
    <text evidence="9">The sequence shown here is derived from an EMBL/GenBank/DDBJ whole genome shotgun (WGS) entry which is preliminary data.</text>
</comment>
<dbReference type="GO" id="GO:0003677">
    <property type="term" value="F:DNA binding"/>
    <property type="evidence" value="ECO:0007669"/>
    <property type="project" value="UniProtKB-KW"/>
</dbReference>
<dbReference type="InterPro" id="IPR013500">
    <property type="entry name" value="TopoI_cat_euk"/>
</dbReference>
<dbReference type="Pfam" id="PF01028">
    <property type="entry name" value="Topoisom_I"/>
    <property type="match status" value="1"/>
</dbReference>
<keyword evidence="4" id="KW-0799">Topoisomerase</keyword>
<proteinExistence type="inferred from homology"/>
<dbReference type="GO" id="GO:0003917">
    <property type="term" value="F:DNA topoisomerase type I (single strand cut, ATP-independent) activity"/>
    <property type="evidence" value="ECO:0007669"/>
    <property type="project" value="UniProtKB-EC"/>
</dbReference>
<dbReference type="Gene3D" id="1.10.132.120">
    <property type="match status" value="1"/>
</dbReference>
<evidence type="ECO:0000313" key="9">
    <source>
        <dbReference type="EMBL" id="TDR44101.1"/>
    </source>
</evidence>
<reference evidence="9 10" key="1">
    <citation type="submission" date="2019-03" db="EMBL/GenBank/DDBJ databases">
        <title>Genomic Encyclopedia of Type Strains, Phase IV (KMG-IV): sequencing the most valuable type-strain genomes for metagenomic binning, comparative biology and taxonomic classification.</title>
        <authorList>
            <person name="Goeker M."/>
        </authorList>
    </citation>
    <scope>NUCLEOTIDE SEQUENCE [LARGE SCALE GENOMIC DNA]</scope>
    <source>
        <strain evidence="9 10">DSM 21667</strain>
    </source>
</reference>
<dbReference type="RefSeq" id="WP_133818838.1">
    <property type="nucleotide sequence ID" value="NZ_SNZH01000006.1"/>
</dbReference>
<dbReference type="AlphaFoldDB" id="A0A4R6YYL1"/>
<dbReference type="InterPro" id="IPR035447">
    <property type="entry name" value="DNA_topo_I_N_sf"/>
</dbReference>
<dbReference type="InterPro" id="IPR001631">
    <property type="entry name" value="TopoI"/>
</dbReference>
<evidence type="ECO:0000259" key="7">
    <source>
        <dbReference type="Pfam" id="PF01028"/>
    </source>
</evidence>
<dbReference type="EMBL" id="SNZH01000006">
    <property type="protein sequence ID" value="TDR44101.1"/>
    <property type="molecule type" value="Genomic_DNA"/>
</dbReference>
<keyword evidence="5" id="KW-0238">DNA-binding</keyword>
<evidence type="ECO:0000256" key="3">
    <source>
        <dbReference type="ARBA" id="ARBA00012891"/>
    </source>
</evidence>
<dbReference type="SUPFAM" id="SSF55869">
    <property type="entry name" value="DNA topoisomerase I domain"/>
    <property type="match status" value="1"/>
</dbReference>